<keyword evidence="5" id="KW-0732">Signal</keyword>
<dbReference type="PANTHER" id="PTHR42693:SF53">
    <property type="entry name" value="ENDO-4-O-SULFATASE"/>
    <property type="match status" value="1"/>
</dbReference>
<feature type="chain" id="PRO_5046625868" evidence="5">
    <location>
        <begin position="22"/>
        <end position="483"/>
    </location>
</feature>
<feature type="domain" description="Sulfatase N-terminal" evidence="6">
    <location>
        <begin position="27"/>
        <end position="366"/>
    </location>
</feature>
<dbReference type="Gene3D" id="3.40.720.10">
    <property type="entry name" value="Alkaline Phosphatase, subunit A"/>
    <property type="match status" value="1"/>
</dbReference>
<gene>
    <name evidence="7" type="ORF">O6P32_11280</name>
</gene>
<name>A0ABT4PJQ7_9BACT</name>
<dbReference type="PROSITE" id="PS00523">
    <property type="entry name" value="SULFATASE_1"/>
    <property type="match status" value="1"/>
</dbReference>
<dbReference type="EMBL" id="JAPZVM010000010">
    <property type="protein sequence ID" value="MCZ8373281.1"/>
    <property type="molecule type" value="Genomic_DNA"/>
</dbReference>
<dbReference type="Gene3D" id="3.30.1120.10">
    <property type="match status" value="1"/>
</dbReference>
<dbReference type="InterPro" id="IPR024607">
    <property type="entry name" value="Sulfatase_CS"/>
</dbReference>
<dbReference type="Pfam" id="PF00884">
    <property type="entry name" value="Sulfatase"/>
    <property type="match status" value="1"/>
</dbReference>
<keyword evidence="2" id="KW-0479">Metal-binding</keyword>
<accession>A0ABT4PJQ7</accession>
<dbReference type="InterPro" id="IPR017850">
    <property type="entry name" value="Alkaline_phosphatase_core_sf"/>
</dbReference>
<proteinExistence type="inferred from homology"/>
<organism evidence="7 8">
    <name type="scientific">Phocaeicola acetigenes</name>
    <dbReference type="NCBI Taxonomy" id="3016083"/>
    <lineage>
        <taxon>Bacteria</taxon>
        <taxon>Pseudomonadati</taxon>
        <taxon>Bacteroidota</taxon>
        <taxon>Bacteroidia</taxon>
        <taxon>Bacteroidales</taxon>
        <taxon>Bacteroidaceae</taxon>
        <taxon>Phocaeicola</taxon>
    </lineage>
</organism>
<evidence type="ECO:0000256" key="2">
    <source>
        <dbReference type="ARBA" id="ARBA00022723"/>
    </source>
</evidence>
<evidence type="ECO:0000256" key="5">
    <source>
        <dbReference type="SAM" id="SignalP"/>
    </source>
</evidence>
<comment type="caution">
    <text evidence="7">The sequence shown here is derived from an EMBL/GenBank/DDBJ whole genome shotgun (WGS) entry which is preliminary data.</text>
</comment>
<evidence type="ECO:0000256" key="4">
    <source>
        <dbReference type="ARBA" id="ARBA00022837"/>
    </source>
</evidence>
<feature type="signal peptide" evidence="5">
    <location>
        <begin position="1"/>
        <end position="21"/>
    </location>
</feature>
<reference evidence="7" key="1">
    <citation type="submission" date="2022-12" db="EMBL/GenBank/DDBJ databases">
        <title>Phocaeicola acetigenes sp. nov., isolated feces from a healthy human.</title>
        <authorList>
            <person name="Do H."/>
            <person name="Ha Y.B."/>
            <person name="Kim J.-S."/>
            <person name="Suh M.K."/>
            <person name="Kim H.S."/>
            <person name="Lee J.-S."/>
        </authorList>
    </citation>
    <scope>NUCLEOTIDE SEQUENCE</scope>
    <source>
        <strain evidence="7">KGMB11183</strain>
    </source>
</reference>
<keyword evidence="4" id="KW-0106">Calcium</keyword>
<keyword evidence="3" id="KW-0378">Hydrolase</keyword>
<evidence type="ECO:0000259" key="6">
    <source>
        <dbReference type="Pfam" id="PF00884"/>
    </source>
</evidence>
<dbReference type="Proteomes" id="UP001141933">
    <property type="component" value="Unassembled WGS sequence"/>
</dbReference>
<dbReference type="PANTHER" id="PTHR42693">
    <property type="entry name" value="ARYLSULFATASE FAMILY MEMBER"/>
    <property type="match status" value="1"/>
</dbReference>
<dbReference type="InterPro" id="IPR000917">
    <property type="entry name" value="Sulfatase_N"/>
</dbReference>
<evidence type="ECO:0000256" key="1">
    <source>
        <dbReference type="ARBA" id="ARBA00008779"/>
    </source>
</evidence>
<comment type="similarity">
    <text evidence="1">Belongs to the sulfatase family.</text>
</comment>
<dbReference type="SUPFAM" id="SSF53649">
    <property type="entry name" value="Alkaline phosphatase-like"/>
    <property type="match status" value="1"/>
</dbReference>
<evidence type="ECO:0000313" key="7">
    <source>
        <dbReference type="EMBL" id="MCZ8373281.1"/>
    </source>
</evidence>
<evidence type="ECO:0000313" key="8">
    <source>
        <dbReference type="Proteomes" id="UP001141933"/>
    </source>
</evidence>
<keyword evidence="8" id="KW-1185">Reference proteome</keyword>
<evidence type="ECO:0000256" key="3">
    <source>
        <dbReference type="ARBA" id="ARBA00022801"/>
    </source>
</evidence>
<dbReference type="InterPro" id="IPR050738">
    <property type="entry name" value="Sulfatase"/>
</dbReference>
<sequence>MEKTLKLCSLLPLFAASWGYAQTNNSPNIVLIMADDLGWGDVGFNGNTNIQTPCMDRLASEGVVFEHFYAGAPLSSPTRASVLTGRNAYRMGVFAPNVGILRPEEMTLPEILKEKGYTTGHFGKWHLGTLTCKEIDANRGRPENKHLLNPPAEHGYDDAFVTESKVPTFDPMRAPLSSDGRFWDYLPEYEKTKAYGTYYWDIEGNKVTEGLRGDDSRIIIDRTLPFIDKAIGAQKPFLATIWFHTPHLPCVAGPEYAARYQNLPLKERNYYGCITAMDDQIERLVHYLKIKGVYENTIIFFCSDNGPELNTPGTAGNFKGKKRSLYEGGIRVPAFMIDGRTQKTGKITQPCSTSDYLPSILELANISTSVPYQLDGESFVPFLNNSDIQRQKPLVFCSGTQGAVVDGGYKLYYNQGTTELYNLKSDPFERTDVSRTYPEIRKKLSDYLWKQMKSFQQSFEGNEYGTRSVERMNQQWEDISKKK</sequence>
<dbReference type="RefSeq" id="WP_269878593.1">
    <property type="nucleotide sequence ID" value="NZ_JAPZVM010000010.1"/>
</dbReference>
<protein>
    <submittedName>
        <fullName evidence="7">Sulfatase-like hydrolase/transferase</fullName>
    </submittedName>
</protein>